<gene>
    <name evidence="2" type="ORF">ACHHYP_06361</name>
</gene>
<proteinExistence type="predicted"/>
<comment type="caution">
    <text evidence="2">The sequence shown here is derived from an EMBL/GenBank/DDBJ whole genome shotgun (WGS) entry which is preliminary data.</text>
</comment>
<protein>
    <recommendedName>
        <fullName evidence="1">DDE-1 domain-containing protein</fullName>
    </recommendedName>
</protein>
<reference evidence="2 3" key="1">
    <citation type="journal article" date="2014" name="Genome Biol. Evol.">
        <title>The secreted proteins of Achlya hypogyna and Thraustotheca clavata identify the ancestral oomycete secretome and reveal gene acquisitions by horizontal gene transfer.</title>
        <authorList>
            <person name="Misner I."/>
            <person name="Blouin N."/>
            <person name="Leonard G."/>
            <person name="Richards T.A."/>
            <person name="Lane C.E."/>
        </authorList>
    </citation>
    <scope>NUCLEOTIDE SEQUENCE [LARGE SCALE GENOMIC DNA]</scope>
    <source>
        <strain evidence="2 3">ATCC 48635</strain>
    </source>
</reference>
<dbReference type="GO" id="GO:0003676">
    <property type="term" value="F:nucleic acid binding"/>
    <property type="evidence" value="ECO:0007669"/>
    <property type="project" value="InterPro"/>
</dbReference>
<organism evidence="2 3">
    <name type="scientific">Achlya hypogyna</name>
    <name type="common">Oomycete</name>
    <name type="synonym">Protoachlya hypogyna</name>
    <dbReference type="NCBI Taxonomy" id="1202772"/>
    <lineage>
        <taxon>Eukaryota</taxon>
        <taxon>Sar</taxon>
        <taxon>Stramenopiles</taxon>
        <taxon>Oomycota</taxon>
        <taxon>Saprolegniomycetes</taxon>
        <taxon>Saprolegniales</taxon>
        <taxon>Achlyaceae</taxon>
        <taxon>Achlya</taxon>
    </lineage>
</organism>
<dbReference type="Pfam" id="PF03184">
    <property type="entry name" value="DDE_1"/>
    <property type="match status" value="1"/>
</dbReference>
<dbReference type="EMBL" id="JNBR01000861">
    <property type="protein sequence ID" value="OQR89303.1"/>
    <property type="molecule type" value="Genomic_DNA"/>
</dbReference>
<dbReference type="OrthoDB" id="90455at2759"/>
<dbReference type="InterPro" id="IPR004875">
    <property type="entry name" value="DDE_SF_endonuclease_dom"/>
</dbReference>
<sequence>MCSDFLLTGYGSTASPAGIYCSEACAFGETDNYLEYCVDQGLDLERKALLTMFHSGTYANPNAFAALVMVPSATFYGWVQRSSAILAYDVQPILKGLVTFMKDMRRTDEMVTTYDMIEYVAWHHREWHTTYINSKLSPERAYLTLFRYLQRFAHRHGFRQRVPTASKIAREKLMIVRDDFARSFLRSPHAMLPAVNVYNVDETAVYYDKPPRRTWAYKGETPHASASQKNSDCITAVLTICANGEKLPVLFIVHGKPGGTIEREELPTYPPEDVYVVQENAWMDQRVWQHYLERLLRLCIRPKSVLLLDNFDAHVTPASNAYVSSALDSTLLPLPANASSALLRAQWLKERTNRQHFGSQHLTAHHKHAVVIDRVARVWRALKPETIAGSFEKALPKLT</sequence>
<evidence type="ECO:0000259" key="1">
    <source>
        <dbReference type="Pfam" id="PF03184"/>
    </source>
</evidence>
<evidence type="ECO:0000313" key="2">
    <source>
        <dbReference type="EMBL" id="OQR89303.1"/>
    </source>
</evidence>
<evidence type="ECO:0000313" key="3">
    <source>
        <dbReference type="Proteomes" id="UP000243579"/>
    </source>
</evidence>
<keyword evidence="3" id="KW-1185">Reference proteome</keyword>
<dbReference type="Gene3D" id="3.30.420.10">
    <property type="entry name" value="Ribonuclease H-like superfamily/Ribonuclease H"/>
    <property type="match status" value="1"/>
</dbReference>
<dbReference type="AlphaFoldDB" id="A0A1V9YUQ6"/>
<name>A0A1V9YUQ6_ACHHY</name>
<accession>A0A1V9YUQ6</accession>
<dbReference type="InterPro" id="IPR036397">
    <property type="entry name" value="RNaseH_sf"/>
</dbReference>
<feature type="domain" description="DDE-1" evidence="1">
    <location>
        <begin position="235"/>
        <end position="343"/>
    </location>
</feature>
<dbReference type="Proteomes" id="UP000243579">
    <property type="component" value="Unassembled WGS sequence"/>
</dbReference>